<proteinExistence type="predicted"/>
<sequence length="172" mass="18893">MCSCFLRAQRSQPLEMSVGSDSDASTVDDMLVSTAAAGDAPPPVHGERLCSALNFLVWAQDQNEDNCRSVIIAFDGLDAYYDISAIGGVIGCWRHAPVVPWLIRGDSSPDDHDSYPKICVWTSVSDFRVRGLGSLFEMPAGVTLKHIAFQPMAYGVPWVPTVFLWHCDHDTF</sequence>
<accession>A0A836CEN3</accession>
<evidence type="ECO:0000313" key="2">
    <source>
        <dbReference type="Proteomes" id="UP000664859"/>
    </source>
</evidence>
<evidence type="ECO:0000313" key="1">
    <source>
        <dbReference type="EMBL" id="KAG5182859.1"/>
    </source>
</evidence>
<dbReference type="EMBL" id="JAFCMP010000223">
    <property type="protein sequence ID" value="KAG5182859.1"/>
    <property type="molecule type" value="Genomic_DNA"/>
</dbReference>
<name>A0A836CEN3_9STRA</name>
<dbReference type="Proteomes" id="UP000664859">
    <property type="component" value="Unassembled WGS sequence"/>
</dbReference>
<keyword evidence="2" id="KW-1185">Reference proteome</keyword>
<organism evidence="1 2">
    <name type="scientific">Tribonema minus</name>
    <dbReference type="NCBI Taxonomy" id="303371"/>
    <lineage>
        <taxon>Eukaryota</taxon>
        <taxon>Sar</taxon>
        <taxon>Stramenopiles</taxon>
        <taxon>Ochrophyta</taxon>
        <taxon>PX clade</taxon>
        <taxon>Xanthophyceae</taxon>
        <taxon>Tribonematales</taxon>
        <taxon>Tribonemataceae</taxon>
        <taxon>Tribonema</taxon>
    </lineage>
</organism>
<comment type="caution">
    <text evidence="1">The sequence shown here is derived from an EMBL/GenBank/DDBJ whole genome shotgun (WGS) entry which is preliminary data.</text>
</comment>
<protein>
    <submittedName>
        <fullName evidence="1">Uncharacterized protein</fullName>
    </submittedName>
</protein>
<dbReference type="AlphaFoldDB" id="A0A836CEN3"/>
<gene>
    <name evidence="1" type="ORF">JKP88DRAFT_317306</name>
</gene>
<reference evidence="1" key="1">
    <citation type="submission" date="2021-02" db="EMBL/GenBank/DDBJ databases">
        <title>First Annotated Genome of the Yellow-green Alga Tribonema minus.</title>
        <authorList>
            <person name="Mahan K.M."/>
        </authorList>
    </citation>
    <scope>NUCLEOTIDE SEQUENCE</scope>
    <source>
        <strain evidence="1">UTEX B ZZ1240</strain>
    </source>
</reference>